<keyword evidence="1" id="KW-0489">Methyltransferase</keyword>
<keyword evidence="2" id="KW-0808">Transferase</keyword>
<organism evidence="3 4">
    <name type="scientific">candidate division KSB3 bacterium</name>
    <dbReference type="NCBI Taxonomy" id="2044937"/>
    <lineage>
        <taxon>Bacteria</taxon>
        <taxon>candidate division KSB3</taxon>
    </lineage>
</organism>
<dbReference type="SUPFAM" id="SSF53335">
    <property type="entry name" value="S-adenosyl-L-methionine-dependent methyltransferases"/>
    <property type="match status" value="1"/>
</dbReference>
<dbReference type="InterPro" id="IPR016874">
    <property type="entry name" value="TcmP-like"/>
</dbReference>
<dbReference type="InterPro" id="IPR029063">
    <property type="entry name" value="SAM-dependent_MTases_sf"/>
</dbReference>
<dbReference type="GO" id="GO:0032259">
    <property type="term" value="P:methylation"/>
    <property type="evidence" value="ECO:0007669"/>
    <property type="project" value="UniProtKB-KW"/>
</dbReference>
<dbReference type="Pfam" id="PF04072">
    <property type="entry name" value="LCM"/>
    <property type="match status" value="1"/>
</dbReference>
<evidence type="ECO:0000313" key="3">
    <source>
        <dbReference type="EMBL" id="PID58802.1"/>
    </source>
</evidence>
<proteinExistence type="predicted"/>
<protein>
    <submittedName>
        <fullName evidence="3">Conjugal transfer protein</fullName>
    </submittedName>
</protein>
<dbReference type="InterPro" id="IPR007213">
    <property type="entry name" value="Ppm1/Ppm2/Tcmp"/>
</dbReference>
<dbReference type="EMBL" id="PDPS01000021">
    <property type="protein sequence ID" value="PID58802.1"/>
    <property type="molecule type" value="Genomic_DNA"/>
</dbReference>
<dbReference type="PANTHER" id="PTHR43619">
    <property type="entry name" value="S-ADENOSYL-L-METHIONINE-DEPENDENT METHYLTRANSFERASE YKTD-RELATED"/>
    <property type="match status" value="1"/>
</dbReference>
<accession>A0A2G6EAD5</accession>
<dbReference type="PIRSF" id="PIRSF028177">
    <property type="entry name" value="Polyketide_synth_Omtfrase_TcmP"/>
    <property type="match status" value="1"/>
</dbReference>
<dbReference type="GO" id="GO:0008168">
    <property type="term" value="F:methyltransferase activity"/>
    <property type="evidence" value="ECO:0007669"/>
    <property type="project" value="UniProtKB-KW"/>
</dbReference>
<sequence length="269" mass="31688">MITTQSVSSTLYIPLTGNIYTSKHFQELLFDEKALELEQALPQDKLSKIHNEYYYLASASRYYNMDVEIKAFITKHQECNIINIGAGLDTAYYRIKSKTATFYEIDLPPVIAERRRLMPEQENDIYIEASFLDVDNWIKHIQDKTLPTLLIISGVFYYFKEEEVDTFFLQIKNKFNLLEAVFDCNNQIALSISNRYVRKTGNKSAPMYFYINSIDAYLKRLNLDITLVKEYMMYHYSRKILQKTCFGTKIRMIISDLCKMVKIEHIKIN</sequence>
<reference evidence="3 4" key="1">
    <citation type="submission" date="2017-10" db="EMBL/GenBank/DDBJ databases">
        <title>Novel microbial diversity and functional potential in the marine mammal oral microbiome.</title>
        <authorList>
            <person name="Dudek N.K."/>
            <person name="Sun C.L."/>
            <person name="Burstein D."/>
            <person name="Kantor R.S."/>
            <person name="Aliaga Goltsman D.S."/>
            <person name="Bik E.M."/>
            <person name="Thomas B.C."/>
            <person name="Banfield J.F."/>
            <person name="Relman D.A."/>
        </authorList>
    </citation>
    <scope>NUCLEOTIDE SEQUENCE [LARGE SCALE GENOMIC DNA]</scope>
    <source>
        <strain evidence="3">DOLZORAL124_49_17</strain>
    </source>
</reference>
<dbReference type="PANTHER" id="PTHR43619:SF2">
    <property type="entry name" value="S-ADENOSYL-L-METHIONINE-DEPENDENT METHYLTRANSFERASES SUPERFAMILY PROTEIN"/>
    <property type="match status" value="1"/>
</dbReference>
<dbReference type="Proteomes" id="UP000229740">
    <property type="component" value="Unassembled WGS sequence"/>
</dbReference>
<name>A0A2G6EAD5_9BACT</name>
<comment type="caution">
    <text evidence="3">The sequence shown here is derived from an EMBL/GenBank/DDBJ whole genome shotgun (WGS) entry which is preliminary data.</text>
</comment>
<evidence type="ECO:0000256" key="2">
    <source>
        <dbReference type="ARBA" id="ARBA00022679"/>
    </source>
</evidence>
<dbReference type="Gene3D" id="3.40.50.150">
    <property type="entry name" value="Vaccinia Virus protein VP39"/>
    <property type="match status" value="1"/>
</dbReference>
<gene>
    <name evidence="3" type="ORF">CSB45_02035</name>
</gene>
<dbReference type="AlphaFoldDB" id="A0A2G6EAD5"/>
<evidence type="ECO:0000256" key="1">
    <source>
        <dbReference type="ARBA" id="ARBA00022603"/>
    </source>
</evidence>
<evidence type="ECO:0000313" key="4">
    <source>
        <dbReference type="Proteomes" id="UP000229740"/>
    </source>
</evidence>